<protein>
    <recommendedName>
        <fullName evidence="4">DUF998 domain-containing protein</fullName>
    </recommendedName>
</protein>
<gene>
    <name evidence="2" type="ORF">CRM96_05210</name>
</gene>
<comment type="caution">
    <text evidence="2">The sequence shown here is derived from an EMBL/GenBank/DDBJ whole genome shotgun (WGS) entry which is preliminary data.</text>
</comment>
<feature type="transmembrane region" description="Helical" evidence="1">
    <location>
        <begin position="174"/>
        <end position="195"/>
    </location>
</feature>
<evidence type="ECO:0000256" key="1">
    <source>
        <dbReference type="SAM" id="Phobius"/>
    </source>
</evidence>
<reference evidence="2 3" key="1">
    <citation type="submission" date="2017-09" db="EMBL/GenBank/DDBJ databases">
        <title>FDA dAtabase for Regulatory Grade micrObial Sequences (FDA-ARGOS): Supporting development and validation of Infectious Disease Dx tests.</title>
        <authorList>
            <person name="Minogue T."/>
            <person name="Wolcott M."/>
            <person name="Wasieloski L."/>
            <person name="Aguilar W."/>
            <person name="Moore D."/>
            <person name="Tallon L.J."/>
            <person name="Sadzewicz L."/>
            <person name="Ott S."/>
            <person name="Zhao X."/>
            <person name="Nagaraj S."/>
            <person name="Vavikolanu K."/>
            <person name="Aluvathingal J."/>
            <person name="Nadendla S."/>
            <person name="Sichtig H."/>
        </authorList>
    </citation>
    <scope>NUCLEOTIDE SEQUENCE [LARGE SCALE GENOMIC DNA]</scope>
    <source>
        <strain evidence="2 3">FDAARGOS_396</strain>
    </source>
</reference>
<dbReference type="AlphaFoldDB" id="A0AB36S6Z4"/>
<feature type="transmembrane region" description="Helical" evidence="1">
    <location>
        <begin position="115"/>
        <end position="134"/>
    </location>
</feature>
<evidence type="ECO:0000313" key="3">
    <source>
        <dbReference type="Proteomes" id="UP000220669"/>
    </source>
</evidence>
<sequence>MIKTHRHILIILLLYSYQSIFRRTYEYKKRTTRFLLIGSTFVLLTTILFLSYACLKTSSTPCNAFGWLLSDHSELTQIEEFPYLLILSSLCGFLFSVYFQAYVFYQLPGTMNEAAGVFTALKVLSLISVFFYSFDQSSLFFFIINGLVVILSIFTYFIFSLVFKKLKLPRYIQFIPLFCFGYSMFSFFILALAPTFDPENIQITGNFLDLLFMLSLGWMMWKVKKEAETEVINSEK</sequence>
<evidence type="ECO:0008006" key="4">
    <source>
        <dbReference type="Google" id="ProtNLM"/>
    </source>
</evidence>
<feature type="transmembrane region" description="Helical" evidence="1">
    <location>
        <begin position="81"/>
        <end position="103"/>
    </location>
</feature>
<feature type="transmembrane region" description="Helical" evidence="1">
    <location>
        <begin position="201"/>
        <end position="221"/>
    </location>
</feature>
<feature type="transmembrane region" description="Helical" evidence="1">
    <location>
        <begin position="140"/>
        <end position="162"/>
    </location>
</feature>
<dbReference type="Proteomes" id="UP000220669">
    <property type="component" value="Unassembled WGS sequence"/>
</dbReference>
<organism evidence="2 3">
    <name type="scientific">Enterococcus durans</name>
    <dbReference type="NCBI Taxonomy" id="53345"/>
    <lineage>
        <taxon>Bacteria</taxon>
        <taxon>Bacillati</taxon>
        <taxon>Bacillota</taxon>
        <taxon>Bacilli</taxon>
        <taxon>Lactobacillales</taxon>
        <taxon>Enterococcaceae</taxon>
        <taxon>Enterococcus</taxon>
    </lineage>
</organism>
<evidence type="ECO:0000313" key="2">
    <source>
        <dbReference type="EMBL" id="PEH44437.1"/>
    </source>
</evidence>
<name>A0AB36S6Z4_9ENTE</name>
<keyword evidence="1" id="KW-0472">Membrane</keyword>
<keyword evidence="1" id="KW-0812">Transmembrane</keyword>
<proteinExistence type="predicted"/>
<feature type="transmembrane region" description="Helical" evidence="1">
    <location>
        <begin position="34"/>
        <end position="53"/>
    </location>
</feature>
<keyword evidence="1" id="KW-1133">Transmembrane helix</keyword>
<dbReference type="EMBL" id="PDEB01000004">
    <property type="protein sequence ID" value="PEH44437.1"/>
    <property type="molecule type" value="Genomic_DNA"/>
</dbReference>
<accession>A0AB36S6Z4</accession>